<gene>
    <name evidence="4" type="primary">LOC114253121</name>
</gene>
<reference evidence="4" key="1">
    <citation type="submission" date="2025-08" db="UniProtKB">
        <authorList>
            <consortium name="RefSeq"/>
        </authorList>
    </citation>
    <scope>IDENTIFICATION</scope>
    <source>
        <tissue evidence="4">Silk gland</tissue>
    </source>
</reference>
<dbReference type="PANTHER" id="PTHR11012">
    <property type="entry name" value="PROTEIN KINASE-LIKE DOMAIN-CONTAINING"/>
    <property type="match status" value="1"/>
</dbReference>
<dbReference type="InterPro" id="IPR015897">
    <property type="entry name" value="CHK_kinase-like"/>
</dbReference>
<dbReference type="Proteomes" id="UP000504629">
    <property type="component" value="Unplaced"/>
</dbReference>
<sequence>MFYYCGKFSSVHTEILDQMQAGGIDSSAMSETPSSGSEDSECEQGPDPDDVALTEEWARELLADAGVVGANEVRVESRAGVTGALSRVLAVTVRYECSGEQKSLPVVVKLPPRDPFGRLFVAEAQFDTREILFYTELAPALNKLAENALGPGTGLPVPKYIKAKLPDEIGGDSELVLEDVTAVGYEAADFAEGLTEERAKAALYAAARFHALSLALREREGPLDQRFDFLFPCERAAAGYLRLVRRGLPQLEAFLRGRSDCIEEAAAVSELSARAPSLLGTLLRPDEPAPLAHADFWSGNLLFREINGVSECIALDWQMVSLGKPMDDVALLLLSSLTPEMRRSIGDSLIEDYGERLEAECARLNASESGSIVRRGLKPDWPRAALRALLLCAGSVDVALGDPRAERRLLEAVRDLHAQGILALKPVSDT</sequence>
<feature type="compositionally biased region" description="Polar residues" evidence="1">
    <location>
        <begin position="27"/>
        <end position="37"/>
    </location>
</feature>
<evidence type="ECO:0000256" key="1">
    <source>
        <dbReference type="SAM" id="MobiDB-lite"/>
    </source>
</evidence>
<proteinExistence type="predicted"/>
<dbReference type="KEGG" id="bman:114253121"/>
<feature type="compositionally biased region" description="Acidic residues" evidence="1">
    <location>
        <begin position="38"/>
        <end position="48"/>
    </location>
</feature>
<dbReference type="AlphaFoldDB" id="A0A6J2KQ48"/>
<evidence type="ECO:0000313" key="4">
    <source>
        <dbReference type="RefSeq" id="XP_028043683.1"/>
    </source>
</evidence>
<dbReference type="InterPro" id="IPR011009">
    <property type="entry name" value="Kinase-like_dom_sf"/>
</dbReference>
<dbReference type="OrthoDB" id="191037at2759"/>
<feature type="region of interest" description="Disordered" evidence="1">
    <location>
        <begin position="25"/>
        <end position="48"/>
    </location>
</feature>
<feature type="domain" description="CHK kinase-like" evidence="2">
    <location>
        <begin position="175"/>
        <end position="363"/>
    </location>
</feature>
<accession>A0A6J2KQ48</accession>
<dbReference type="Pfam" id="PF02958">
    <property type="entry name" value="EcKL"/>
    <property type="match status" value="1"/>
</dbReference>
<dbReference type="PANTHER" id="PTHR11012:SF58">
    <property type="entry name" value="CHK KINASE-LIKE DOMAIN-CONTAINING PROTEIN"/>
    <property type="match status" value="1"/>
</dbReference>
<evidence type="ECO:0000259" key="2">
    <source>
        <dbReference type="SMART" id="SM00587"/>
    </source>
</evidence>
<keyword evidence="3" id="KW-1185">Reference proteome</keyword>
<dbReference type="Gene3D" id="3.90.1200.10">
    <property type="match status" value="1"/>
</dbReference>
<protein>
    <submittedName>
        <fullName evidence="4">Uncharacterized protein LOC114253121</fullName>
    </submittedName>
</protein>
<organism evidence="3 4">
    <name type="scientific">Bombyx mandarina</name>
    <name type="common">Wild silk moth</name>
    <name type="synonym">Wild silkworm</name>
    <dbReference type="NCBI Taxonomy" id="7092"/>
    <lineage>
        <taxon>Eukaryota</taxon>
        <taxon>Metazoa</taxon>
        <taxon>Ecdysozoa</taxon>
        <taxon>Arthropoda</taxon>
        <taxon>Hexapoda</taxon>
        <taxon>Insecta</taxon>
        <taxon>Pterygota</taxon>
        <taxon>Neoptera</taxon>
        <taxon>Endopterygota</taxon>
        <taxon>Lepidoptera</taxon>
        <taxon>Glossata</taxon>
        <taxon>Ditrysia</taxon>
        <taxon>Bombycoidea</taxon>
        <taxon>Bombycidae</taxon>
        <taxon>Bombycinae</taxon>
        <taxon>Bombyx</taxon>
    </lineage>
</organism>
<dbReference type="RefSeq" id="XP_028043683.1">
    <property type="nucleotide sequence ID" value="XM_028187882.1"/>
</dbReference>
<name>A0A6J2KQ48_BOMMA</name>
<dbReference type="SMART" id="SM00587">
    <property type="entry name" value="CHK"/>
    <property type="match status" value="1"/>
</dbReference>
<dbReference type="InterPro" id="IPR004119">
    <property type="entry name" value="EcKL"/>
</dbReference>
<dbReference type="SUPFAM" id="SSF56112">
    <property type="entry name" value="Protein kinase-like (PK-like)"/>
    <property type="match status" value="1"/>
</dbReference>
<evidence type="ECO:0000313" key="3">
    <source>
        <dbReference type="Proteomes" id="UP000504629"/>
    </source>
</evidence>
<dbReference type="GeneID" id="114253121"/>